<gene>
    <name evidence="4" type="ORF">NQ314_005148</name>
</gene>
<dbReference type="GO" id="GO:0046872">
    <property type="term" value="F:metal ion binding"/>
    <property type="evidence" value="ECO:0007669"/>
    <property type="project" value="UniProtKB-KW"/>
</dbReference>
<feature type="domain" description="DDE Tnp4" evidence="3">
    <location>
        <begin position="80"/>
        <end position="143"/>
    </location>
</feature>
<accession>A0AAV8ZHT0</accession>
<name>A0AAV8ZHT0_9CUCU</name>
<dbReference type="Proteomes" id="UP001162156">
    <property type="component" value="Unassembled WGS sequence"/>
</dbReference>
<evidence type="ECO:0000313" key="5">
    <source>
        <dbReference type="Proteomes" id="UP001162156"/>
    </source>
</evidence>
<evidence type="ECO:0000256" key="2">
    <source>
        <dbReference type="ARBA" id="ARBA00022723"/>
    </source>
</evidence>
<dbReference type="Pfam" id="PF13359">
    <property type="entry name" value="DDE_Tnp_4"/>
    <property type="match status" value="1"/>
</dbReference>
<evidence type="ECO:0000259" key="3">
    <source>
        <dbReference type="Pfam" id="PF13359"/>
    </source>
</evidence>
<protein>
    <recommendedName>
        <fullName evidence="3">DDE Tnp4 domain-containing protein</fullName>
    </recommendedName>
</protein>
<dbReference type="EMBL" id="JANEYF010001448">
    <property type="protein sequence ID" value="KAJ8964065.1"/>
    <property type="molecule type" value="Genomic_DNA"/>
</dbReference>
<organism evidence="4 5">
    <name type="scientific">Rhamnusium bicolor</name>
    <dbReference type="NCBI Taxonomy" id="1586634"/>
    <lineage>
        <taxon>Eukaryota</taxon>
        <taxon>Metazoa</taxon>
        <taxon>Ecdysozoa</taxon>
        <taxon>Arthropoda</taxon>
        <taxon>Hexapoda</taxon>
        <taxon>Insecta</taxon>
        <taxon>Pterygota</taxon>
        <taxon>Neoptera</taxon>
        <taxon>Endopterygota</taxon>
        <taxon>Coleoptera</taxon>
        <taxon>Polyphaga</taxon>
        <taxon>Cucujiformia</taxon>
        <taxon>Chrysomeloidea</taxon>
        <taxon>Cerambycidae</taxon>
        <taxon>Lepturinae</taxon>
        <taxon>Rhagiini</taxon>
        <taxon>Rhamnusium</taxon>
    </lineage>
</organism>
<evidence type="ECO:0000313" key="4">
    <source>
        <dbReference type="EMBL" id="KAJ8964065.1"/>
    </source>
</evidence>
<comment type="cofactor">
    <cofactor evidence="1">
        <name>a divalent metal cation</name>
        <dbReference type="ChEBI" id="CHEBI:60240"/>
    </cofactor>
</comment>
<sequence>MALIGLGAILHNRVNERQRNEEFNLKRKQLRDASNPFQLTDFEFIRLFRADRETARYLVNRIQGQLLPSRSDGLTPQMKICDERLRILNVNANFPGSVHVQFIFNASKVKQEMRRLHRDRIGKYFLLGDSGYALDKYMLIPVLNTLLDTAEER</sequence>
<reference evidence="4" key="1">
    <citation type="journal article" date="2023" name="Insect Mol. Biol.">
        <title>Genome sequencing provides insights into the evolution of gene families encoding plant cell wall-degrading enzymes in longhorned beetles.</title>
        <authorList>
            <person name="Shin N.R."/>
            <person name="Okamura Y."/>
            <person name="Kirsch R."/>
            <person name="Pauchet Y."/>
        </authorList>
    </citation>
    <scope>NUCLEOTIDE SEQUENCE</scope>
    <source>
        <strain evidence="4">RBIC_L_NR</strain>
    </source>
</reference>
<evidence type="ECO:0000256" key="1">
    <source>
        <dbReference type="ARBA" id="ARBA00001968"/>
    </source>
</evidence>
<keyword evidence="2" id="KW-0479">Metal-binding</keyword>
<proteinExistence type="predicted"/>
<keyword evidence="5" id="KW-1185">Reference proteome</keyword>
<dbReference type="InterPro" id="IPR027806">
    <property type="entry name" value="HARBI1_dom"/>
</dbReference>
<dbReference type="AlphaFoldDB" id="A0AAV8ZHT0"/>
<comment type="caution">
    <text evidence="4">The sequence shown here is derived from an EMBL/GenBank/DDBJ whole genome shotgun (WGS) entry which is preliminary data.</text>
</comment>